<dbReference type="EMBL" id="FOOK01000015">
    <property type="protein sequence ID" value="SFG09206.1"/>
    <property type="molecule type" value="Genomic_DNA"/>
</dbReference>
<feature type="compositionally biased region" description="Pro residues" evidence="1">
    <location>
        <begin position="157"/>
        <end position="171"/>
    </location>
</feature>
<gene>
    <name evidence="2" type="ORF">SAMN04488025_11523</name>
</gene>
<accession>A0A1I2P6E9</accession>
<reference evidence="2 3" key="1">
    <citation type="submission" date="2016-10" db="EMBL/GenBank/DDBJ databases">
        <authorList>
            <person name="de Groot N.N."/>
        </authorList>
    </citation>
    <scope>NUCLEOTIDE SEQUENCE [LARGE SCALE GENOMIC DNA]</scope>
    <source>
        <strain evidence="2 3">DSM 44945</strain>
    </source>
</reference>
<dbReference type="Proteomes" id="UP000198661">
    <property type="component" value="Unassembled WGS sequence"/>
</dbReference>
<evidence type="ECO:0000256" key="1">
    <source>
        <dbReference type="SAM" id="MobiDB-lite"/>
    </source>
</evidence>
<evidence type="ECO:0000313" key="2">
    <source>
        <dbReference type="EMBL" id="SFG09206.1"/>
    </source>
</evidence>
<keyword evidence="3" id="KW-1185">Reference proteome</keyword>
<evidence type="ECO:0000313" key="3">
    <source>
        <dbReference type="Proteomes" id="UP000198661"/>
    </source>
</evidence>
<protein>
    <submittedName>
        <fullName evidence="2">Uncharacterized protein</fullName>
    </submittedName>
</protein>
<proteinExistence type="predicted"/>
<organism evidence="2 3">
    <name type="scientific">Planifilum fulgidum</name>
    <dbReference type="NCBI Taxonomy" id="201973"/>
    <lineage>
        <taxon>Bacteria</taxon>
        <taxon>Bacillati</taxon>
        <taxon>Bacillota</taxon>
        <taxon>Bacilli</taxon>
        <taxon>Bacillales</taxon>
        <taxon>Thermoactinomycetaceae</taxon>
        <taxon>Planifilum</taxon>
    </lineage>
</organism>
<feature type="compositionally biased region" description="Basic and acidic residues" evidence="1">
    <location>
        <begin position="236"/>
        <end position="250"/>
    </location>
</feature>
<sequence>MRAFSGPASGAGDFIRLSGGGEALPGISPPFPPFLARRWRPWRRISGRAVPGFHHPRRREALGGGAEAVPLEARMHTKFRTGGFCGFLSKTGGGRSEQEELLRGTSKRNWYRPKIRPLRRISKRERWHGLCHPPPGVRDFRIAGKSDFADLRFPAGGPFPSPSPRKTPPRPIAAAFGFPRGERGAGRGAPDAPVGVDAERVSASIGKPEVTRQMGARPKAREGFFPVGRGRKLPSRGRDGRFRLRVRERP</sequence>
<feature type="region of interest" description="Disordered" evidence="1">
    <location>
        <begin position="157"/>
        <end position="250"/>
    </location>
</feature>
<dbReference type="AlphaFoldDB" id="A0A1I2P6E9"/>
<name>A0A1I2P6E9_9BACL</name>